<name>A0A6M3XJ16_9ZZZZ</name>
<proteinExistence type="predicted"/>
<dbReference type="EMBL" id="MT144701">
    <property type="protein sequence ID" value="QJH97781.1"/>
    <property type="molecule type" value="Genomic_DNA"/>
</dbReference>
<reference evidence="1" key="1">
    <citation type="submission" date="2020-03" db="EMBL/GenBank/DDBJ databases">
        <title>The deep terrestrial virosphere.</title>
        <authorList>
            <person name="Holmfeldt K."/>
            <person name="Nilsson E."/>
            <person name="Simone D."/>
            <person name="Lopez-Fernandez M."/>
            <person name="Wu X."/>
            <person name="de Brujin I."/>
            <person name="Lundin D."/>
            <person name="Andersson A."/>
            <person name="Bertilsson S."/>
            <person name="Dopson M."/>
        </authorList>
    </citation>
    <scope>NUCLEOTIDE SEQUENCE</scope>
    <source>
        <strain evidence="1">TM448B01083</strain>
    </source>
</reference>
<organism evidence="1">
    <name type="scientific">viral metagenome</name>
    <dbReference type="NCBI Taxonomy" id="1070528"/>
    <lineage>
        <taxon>unclassified sequences</taxon>
        <taxon>metagenomes</taxon>
        <taxon>organismal metagenomes</taxon>
    </lineage>
</organism>
<sequence>MDVIPGTQEALDAGCLCPVLDNSHGKGYMGLGKERGFYVYNSECPIHGGLVPQE</sequence>
<accession>A0A6M3XJ16</accession>
<evidence type="ECO:0000313" key="1">
    <source>
        <dbReference type="EMBL" id="QJH97781.1"/>
    </source>
</evidence>
<gene>
    <name evidence="1" type="ORF">TM448B01083_0017</name>
</gene>
<protein>
    <submittedName>
        <fullName evidence="1">Uncharacterized protein</fullName>
    </submittedName>
</protein>
<dbReference type="AlphaFoldDB" id="A0A6M3XJ16"/>